<feature type="domain" description="Septum formation-related" evidence="2">
    <location>
        <begin position="81"/>
        <end position="189"/>
    </location>
</feature>
<gene>
    <name evidence="3" type="ORF">M3M28_01790</name>
</gene>
<accession>A0ABY4MYY9</accession>
<feature type="compositionally biased region" description="Acidic residues" evidence="1">
    <location>
        <begin position="40"/>
        <end position="69"/>
    </location>
</feature>
<sequence>MSTKKLRIPGVLAAVAIAGLVLTGCQSGNERIEDRSNTEAEAEQDTTEETTDIEETTAPEESDEEEFQAPEEQSVFDITVGDCVTQPEEESSEYQSLEVVPCTQAHEYEVFYEFNVEDLDEFDQTAIEDEILDQCYGQPFEDFIGTAYDQSTLGVQYLMPTQGSWDSGDRLVSCMVYEADDTNETTQSLEGSRL</sequence>
<evidence type="ECO:0000313" key="3">
    <source>
        <dbReference type="EMBL" id="UQN15229.1"/>
    </source>
</evidence>
<organism evidence="3">
    <name type="scientific">Gulosibacter sediminis</name>
    <dbReference type="NCBI Taxonomy" id="1729695"/>
    <lineage>
        <taxon>Bacteria</taxon>
        <taxon>Bacillati</taxon>
        <taxon>Actinomycetota</taxon>
        <taxon>Actinomycetes</taxon>
        <taxon>Micrococcales</taxon>
        <taxon>Microbacteriaceae</taxon>
        <taxon>Gulosibacter</taxon>
    </lineage>
</organism>
<protein>
    <submittedName>
        <fullName evidence="3">Septum formation family protein</fullName>
    </submittedName>
</protein>
<proteinExistence type="predicted"/>
<dbReference type="PROSITE" id="PS51257">
    <property type="entry name" value="PROKAR_LIPOPROTEIN"/>
    <property type="match status" value="1"/>
</dbReference>
<dbReference type="Pfam" id="PF13845">
    <property type="entry name" value="Septum_form"/>
    <property type="match status" value="1"/>
</dbReference>
<dbReference type="EMBL" id="CP097160">
    <property type="protein sequence ID" value="UQN15229.1"/>
    <property type="molecule type" value="Genomic_DNA"/>
</dbReference>
<dbReference type="InterPro" id="IPR026004">
    <property type="entry name" value="Septum_form"/>
</dbReference>
<evidence type="ECO:0000256" key="1">
    <source>
        <dbReference type="SAM" id="MobiDB-lite"/>
    </source>
</evidence>
<evidence type="ECO:0000259" key="2">
    <source>
        <dbReference type="Pfam" id="PF13845"/>
    </source>
</evidence>
<name>A0ABY4MYY9_9MICO</name>
<feature type="region of interest" description="Disordered" evidence="1">
    <location>
        <begin position="27"/>
        <end position="76"/>
    </location>
</feature>
<reference evidence="3" key="1">
    <citation type="submission" date="2022-05" db="EMBL/GenBank/DDBJ databases">
        <title>Complete genome sequence of toluene-degrading Gulosibacter sediminis strain ACHW.36C.</title>
        <authorList>
            <person name="Wai A.C."/>
            <person name="Lai G.K."/>
            <person name="Griffin S.D."/>
            <person name="Leung F.C."/>
        </authorList>
    </citation>
    <scope>NUCLEOTIDE SEQUENCE [LARGE SCALE GENOMIC DNA]</scope>
    <source>
        <strain evidence="3">ACHW.36C</strain>
    </source>
</reference>